<dbReference type="Pfam" id="PF00292">
    <property type="entry name" value="PAX"/>
    <property type="match status" value="1"/>
</dbReference>
<protein>
    <recommendedName>
        <fullName evidence="2">Paired domain-containing protein</fullName>
    </recommendedName>
</protein>
<dbReference type="Gene3D" id="1.10.10.10">
    <property type="entry name" value="Winged helix-like DNA-binding domain superfamily/Winged helix DNA-binding domain"/>
    <property type="match status" value="1"/>
</dbReference>
<name>A0A3M6T5J8_POCDA</name>
<proteinExistence type="predicted"/>
<dbReference type="InterPro" id="IPR001523">
    <property type="entry name" value="Paired_dom"/>
</dbReference>
<gene>
    <name evidence="3" type="ORF">pdam_00024514</name>
</gene>
<reference evidence="3 4" key="1">
    <citation type="journal article" date="2018" name="Sci. Rep.">
        <title>Comparative analysis of the Pocillopora damicornis genome highlights role of immune system in coral evolution.</title>
        <authorList>
            <person name="Cunning R."/>
            <person name="Bay R.A."/>
            <person name="Gillette P."/>
            <person name="Baker A.C."/>
            <person name="Traylor-Knowles N."/>
        </authorList>
    </citation>
    <scope>NUCLEOTIDE SEQUENCE [LARGE SCALE GENOMIC DNA]</scope>
    <source>
        <strain evidence="3">RSMAS</strain>
        <tissue evidence="3">Whole animal</tissue>
    </source>
</reference>
<dbReference type="Proteomes" id="UP000275408">
    <property type="component" value="Unassembled WGS sequence"/>
</dbReference>
<dbReference type="PRINTS" id="PR00027">
    <property type="entry name" value="PAIREDBOX"/>
</dbReference>
<accession>A0A3M6T5J8</accession>
<evidence type="ECO:0000256" key="1">
    <source>
        <dbReference type="ARBA" id="ARBA00022724"/>
    </source>
</evidence>
<sequence length="351" mass="39871">MAANNSFLLLFCKCECKLAVNRHQGIYDNGKVLPQVYRERVLDLHHQGFSQRQISQNMRVSVGYVNKVVQFYENNNSSLAAPRTTPMPSGTGIDLLKPSWGSIHCPGVAKLKNNPELSKLKALYDICKYLDWLLSTYNPDPPDNGTWIKPIVHSCQQHHKDIQNSDTDYIDLLNTVTTKRNDLSLHNHQHLQLQGWRANCDIQVVIDYRACVEYLKKYTSKGEPCSSVLKTAFNSFVRNCNNSSRPTKLIKKVIMKSLGQKDFSAQETMHHLLSLKLLDGSCKIKTNSARGNVGTDNSLLDVYAKRAMYVESIPDIMTLNFLNFVPKYKTANNKLTPQPENTESRVFPIYS</sequence>
<dbReference type="GO" id="GO:0006355">
    <property type="term" value="P:regulation of DNA-templated transcription"/>
    <property type="evidence" value="ECO:0007669"/>
    <property type="project" value="InterPro"/>
</dbReference>
<comment type="caution">
    <text evidence="3">The sequence shown here is derived from an EMBL/GenBank/DDBJ whole genome shotgun (WGS) entry which is preliminary data.</text>
</comment>
<evidence type="ECO:0000313" key="4">
    <source>
        <dbReference type="Proteomes" id="UP000275408"/>
    </source>
</evidence>
<dbReference type="InterPro" id="IPR009057">
    <property type="entry name" value="Homeodomain-like_sf"/>
</dbReference>
<keyword evidence="1" id="KW-0563">Paired box</keyword>
<keyword evidence="4" id="KW-1185">Reference proteome</keyword>
<dbReference type="SUPFAM" id="SSF46689">
    <property type="entry name" value="Homeodomain-like"/>
    <property type="match status" value="1"/>
</dbReference>
<evidence type="ECO:0000259" key="2">
    <source>
        <dbReference type="Pfam" id="PF00292"/>
    </source>
</evidence>
<dbReference type="OrthoDB" id="5975353at2759"/>
<feature type="domain" description="Paired" evidence="2">
    <location>
        <begin position="19"/>
        <end position="77"/>
    </location>
</feature>
<dbReference type="GO" id="GO:0003677">
    <property type="term" value="F:DNA binding"/>
    <property type="evidence" value="ECO:0007669"/>
    <property type="project" value="InterPro"/>
</dbReference>
<evidence type="ECO:0000313" key="3">
    <source>
        <dbReference type="EMBL" id="RMX36667.1"/>
    </source>
</evidence>
<dbReference type="InterPro" id="IPR036388">
    <property type="entry name" value="WH-like_DNA-bd_sf"/>
</dbReference>
<dbReference type="AlphaFoldDB" id="A0A3M6T5J8"/>
<organism evidence="3 4">
    <name type="scientific">Pocillopora damicornis</name>
    <name type="common">Cauliflower coral</name>
    <name type="synonym">Millepora damicornis</name>
    <dbReference type="NCBI Taxonomy" id="46731"/>
    <lineage>
        <taxon>Eukaryota</taxon>
        <taxon>Metazoa</taxon>
        <taxon>Cnidaria</taxon>
        <taxon>Anthozoa</taxon>
        <taxon>Hexacorallia</taxon>
        <taxon>Scleractinia</taxon>
        <taxon>Astrocoeniina</taxon>
        <taxon>Pocilloporidae</taxon>
        <taxon>Pocillopora</taxon>
    </lineage>
</organism>
<dbReference type="STRING" id="46731.A0A3M6T5J8"/>
<dbReference type="EMBL" id="RCHS01004264">
    <property type="protein sequence ID" value="RMX36667.1"/>
    <property type="molecule type" value="Genomic_DNA"/>
</dbReference>